<keyword evidence="2" id="KW-0349">Heme</keyword>
<gene>
    <name evidence="3" type="ORF">AVDCRST_MAG32-1384</name>
</gene>
<dbReference type="Gene3D" id="1.10.630.10">
    <property type="entry name" value="Cytochrome P450"/>
    <property type="match status" value="1"/>
</dbReference>
<proteinExistence type="inferred from homology"/>
<evidence type="ECO:0000256" key="2">
    <source>
        <dbReference type="RuleBase" id="RU000461"/>
    </source>
</evidence>
<protein>
    <submittedName>
        <fullName evidence="3">Cytochrome P450 hydroxylase</fullName>
    </submittedName>
</protein>
<dbReference type="GO" id="GO:0020037">
    <property type="term" value="F:heme binding"/>
    <property type="evidence" value="ECO:0007669"/>
    <property type="project" value="InterPro"/>
</dbReference>
<dbReference type="PROSITE" id="PS00086">
    <property type="entry name" value="CYTOCHROME_P450"/>
    <property type="match status" value="1"/>
</dbReference>
<comment type="similarity">
    <text evidence="1 2">Belongs to the cytochrome P450 family.</text>
</comment>
<reference evidence="3" key="1">
    <citation type="submission" date="2020-02" db="EMBL/GenBank/DDBJ databases">
        <authorList>
            <person name="Meier V. D."/>
        </authorList>
    </citation>
    <scope>NUCLEOTIDE SEQUENCE</scope>
    <source>
        <strain evidence="3">AVDCRST_MAG32</strain>
    </source>
</reference>
<keyword evidence="2" id="KW-0560">Oxidoreductase</keyword>
<dbReference type="EMBL" id="CADCUM010000066">
    <property type="protein sequence ID" value="CAA9378969.1"/>
    <property type="molecule type" value="Genomic_DNA"/>
</dbReference>
<dbReference type="PANTHER" id="PTHR46696:SF1">
    <property type="entry name" value="CYTOCHROME P450 YJIB-RELATED"/>
    <property type="match status" value="1"/>
</dbReference>
<keyword evidence="2" id="KW-0479">Metal-binding</keyword>
<keyword evidence="2" id="KW-0408">Iron</keyword>
<dbReference type="AlphaFoldDB" id="A0A6J4N616"/>
<dbReference type="SUPFAM" id="SSF48264">
    <property type="entry name" value="Cytochrome P450"/>
    <property type="match status" value="1"/>
</dbReference>
<dbReference type="InterPro" id="IPR036396">
    <property type="entry name" value="Cyt_P450_sf"/>
</dbReference>
<organism evidence="3">
    <name type="scientific">uncultured Nocardioides sp</name>
    <dbReference type="NCBI Taxonomy" id="198441"/>
    <lineage>
        <taxon>Bacteria</taxon>
        <taxon>Bacillati</taxon>
        <taxon>Actinomycetota</taxon>
        <taxon>Actinomycetes</taxon>
        <taxon>Propionibacteriales</taxon>
        <taxon>Nocardioidaceae</taxon>
        <taxon>Nocardioides</taxon>
        <taxon>environmental samples</taxon>
    </lineage>
</organism>
<name>A0A6J4N616_9ACTN</name>
<keyword evidence="2" id="KW-0503">Monooxygenase</keyword>
<dbReference type="GO" id="GO:0016705">
    <property type="term" value="F:oxidoreductase activity, acting on paired donors, with incorporation or reduction of molecular oxygen"/>
    <property type="evidence" value="ECO:0007669"/>
    <property type="project" value="InterPro"/>
</dbReference>
<dbReference type="InterPro" id="IPR017972">
    <property type="entry name" value="Cyt_P450_CS"/>
</dbReference>
<dbReference type="GO" id="GO:0004497">
    <property type="term" value="F:monooxygenase activity"/>
    <property type="evidence" value="ECO:0007669"/>
    <property type="project" value="UniProtKB-KW"/>
</dbReference>
<dbReference type="PRINTS" id="PR00359">
    <property type="entry name" value="BP450"/>
</dbReference>
<dbReference type="GO" id="GO:0005506">
    <property type="term" value="F:iron ion binding"/>
    <property type="evidence" value="ECO:0007669"/>
    <property type="project" value="InterPro"/>
</dbReference>
<dbReference type="PANTHER" id="PTHR46696">
    <property type="entry name" value="P450, PUTATIVE (EUROFUNG)-RELATED"/>
    <property type="match status" value="1"/>
</dbReference>
<accession>A0A6J4N616</accession>
<sequence length="400" mass="44273">MRGADVAKTTIPVLDDIDLAELERDPYPVYARLRREAPIAYVPAIDEWLVTRWDDCTAIAERTDAFQGGHPIDDVFFGPYNILRMEGEVHKSMRAGIDVRLKPRVVKSYLDPMARPIVIDYVERIREARKGDLATDLFEKISVRVVGNALGLGEMDDETLVRWFHVLGGGRANETGDPEADRRSAEAVAEIDAFLTDKVARYRDEPDDSVISHMVHGGATNGPRTYEEISPSINVIILGGFQEPGNAVSNSFHGLMEDPEQLRALQEDPAGLAVAAVQEGLRWIAPIGQVSRTLLKDVEHDGAVIPTGAKLALLVASANRDESRFPNPEAFDLFRPFLPNATFGYGHHFCAGHHLARALAQITVEETARRLPGLRRDPDGQAEVRGYLFRGVKSLPALWD</sequence>
<evidence type="ECO:0000256" key="1">
    <source>
        <dbReference type="ARBA" id="ARBA00010617"/>
    </source>
</evidence>
<dbReference type="InterPro" id="IPR002397">
    <property type="entry name" value="Cyt_P450_B"/>
</dbReference>
<dbReference type="Pfam" id="PF00067">
    <property type="entry name" value="p450"/>
    <property type="match status" value="1"/>
</dbReference>
<evidence type="ECO:0000313" key="3">
    <source>
        <dbReference type="EMBL" id="CAA9378969.1"/>
    </source>
</evidence>
<dbReference type="InterPro" id="IPR001128">
    <property type="entry name" value="Cyt_P450"/>
</dbReference>